<name>A0A9N6ZGH9_9VIRU</name>
<proteinExistence type="predicted"/>
<evidence type="ECO:0000313" key="1">
    <source>
        <dbReference type="EMBL" id="CAI3971214.1"/>
    </source>
</evidence>
<sequence>MFVESGFDCSPRTYYAMAGIASLKPVPGTESGEPKLGVYYLDIDCGRMGSLTGKFSATDRDVADLIGKEYYASEALGKYSEISGKFEPKHFGLVTDDPFAVDVFNKYDFASGWNPYDILQESDDE</sequence>
<dbReference type="EMBL" id="OX359470">
    <property type="protein sequence ID" value="CAI3971214.1"/>
    <property type="molecule type" value="Genomic_DNA"/>
</dbReference>
<accession>A0A9N6ZGH9</accession>
<organism evidence="1">
    <name type="scientific">Ochrobactrum phage ORM_20</name>
    <dbReference type="NCBI Taxonomy" id="2985243"/>
    <lineage>
        <taxon>Viruses</taxon>
    </lineage>
</organism>
<gene>
    <name evidence="1" type="ORF">ORM20_00165</name>
</gene>
<reference evidence="1" key="1">
    <citation type="submission" date="2022-10" db="EMBL/GenBank/DDBJ databases">
        <authorList>
            <person name="Meaden S."/>
        </authorList>
    </citation>
    <scope>NUCLEOTIDE SEQUENCE</scope>
</reference>
<protein>
    <submittedName>
        <fullName evidence="1">Uncharacterized protein</fullName>
    </submittedName>
</protein>